<reference evidence="1 2" key="1">
    <citation type="submission" date="2018-04" db="EMBL/GenBank/DDBJ databases">
        <title>Draft genome sequence of Pseudomonas syringae pv. actinidiae biovar 1 strains isolated from kiwifruit in Kagawa prefecture.</title>
        <authorList>
            <person name="Tabuchi M."/>
            <person name="Saito M."/>
            <person name="Fujiwara S."/>
            <person name="Sasa N."/>
            <person name="Akimitsu K."/>
            <person name="Gomi K."/>
            <person name="Konishi-Sugita S."/>
            <person name="Hamano K."/>
            <person name="Kataoka I."/>
        </authorList>
    </citation>
    <scope>NUCLEOTIDE SEQUENCE [LARGE SCALE GENOMIC DNA]</scope>
    <source>
        <strain evidence="1 2">MAFF212206</strain>
    </source>
</reference>
<name>A0A2V0QQB1_PSESF</name>
<sequence length="125" mass="14342">MSKKPSHQQLVERVAALTVDWYRAQALVRDVRQLLNNEYQQYFAAHGEPEPNFRRINPNDPAYTPVINFTNQTYEQLQKAKQAKGSAKRRMETAVRALMAYRGEVIEAPRLAAVRRVNASGETLQ</sequence>
<dbReference type="AlphaFoldDB" id="A0A2V0QQB1"/>
<gene>
    <name evidence="1" type="ORF">KPSA1_06303</name>
</gene>
<dbReference type="Proteomes" id="UP000247480">
    <property type="component" value="Unassembled WGS sequence"/>
</dbReference>
<organism evidence="1 2">
    <name type="scientific">Pseudomonas syringae pv. actinidiae</name>
    <dbReference type="NCBI Taxonomy" id="103796"/>
    <lineage>
        <taxon>Bacteria</taxon>
        <taxon>Pseudomonadati</taxon>
        <taxon>Pseudomonadota</taxon>
        <taxon>Gammaproteobacteria</taxon>
        <taxon>Pseudomonadales</taxon>
        <taxon>Pseudomonadaceae</taxon>
        <taxon>Pseudomonas</taxon>
        <taxon>Pseudomonas syringae</taxon>
    </lineage>
</organism>
<evidence type="ECO:0000313" key="1">
    <source>
        <dbReference type="EMBL" id="GBH12828.1"/>
    </source>
</evidence>
<dbReference type="RefSeq" id="WP_020339695.1">
    <property type="nucleotide sequence ID" value="NZ_AP019411.1"/>
</dbReference>
<proteinExistence type="predicted"/>
<evidence type="ECO:0000313" key="2">
    <source>
        <dbReference type="Proteomes" id="UP000247480"/>
    </source>
</evidence>
<accession>A0A2V0QQB1</accession>
<protein>
    <submittedName>
        <fullName evidence="1">Transcriptional antiterminator</fullName>
    </submittedName>
</protein>
<dbReference type="EMBL" id="BGJZ01000320">
    <property type="protein sequence ID" value="GBH12828.1"/>
    <property type="molecule type" value="Genomic_DNA"/>
</dbReference>
<comment type="caution">
    <text evidence="1">The sequence shown here is derived from an EMBL/GenBank/DDBJ whole genome shotgun (WGS) entry which is preliminary data.</text>
</comment>